<name>I5C705_9HYPH</name>
<comment type="caution">
    <text evidence="2">The sequence shown here is derived from an EMBL/GenBank/DDBJ whole genome shotgun (WGS) entry which is preliminary data.</text>
</comment>
<organism evidence="2 3">
    <name type="scientific">Nitratireductor aquibiodomus RA22</name>
    <dbReference type="NCBI Taxonomy" id="1189611"/>
    <lineage>
        <taxon>Bacteria</taxon>
        <taxon>Pseudomonadati</taxon>
        <taxon>Pseudomonadota</taxon>
        <taxon>Alphaproteobacteria</taxon>
        <taxon>Hyphomicrobiales</taxon>
        <taxon>Phyllobacteriaceae</taxon>
        <taxon>Nitratireductor</taxon>
    </lineage>
</organism>
<dbReference type="Proteomes" id="UP000004622">
    <property type="component" value="Unassembled WGS sequence"/>
</dbReference>
<proteinExistence type="predicted"/>
<feature type="compositionally biased region" description="Basic and acidic residues" evidence="1">
    <location>
        <begin position="17"/>
        <end position="33"/>
    </location>
</feature>
<gene>
    <name evidence="2" type="ORF">A33O_02039</name>
</gene>
<evidence type="ECO:0000256" key="1">
    <source>
        <dbReference type="SAM" id="MobiDB-lite"/>
    </source>
</evidence>
<feature type="region of interest" description="Disordered" evidence="1">
    <location>
        <begin position="17"/>
        <end position="43"/>
    </location>
</feature>
<dbReference type="EMBL" id="AJXZ01000004">
    <property type="protein sequence ID" value="EIM77607.1"/>
    <property type="molecule type" value="Genomic_DNA"/>
</dbReference>
<evidence type="ECO:0000313" key="2">
    <source>
        <dbReference type="EMBL" id="EIM77607.1"/>
    </source>
</evidence>
<accession>I5C705</accession>
<dbReference type="AlphaFoldDB" id="I5C705"/>
<reference evidence="2 3" key="1">
    <citation type="journal article" date="2012" name="J. Bacteriol.">
        <title>Genome Sequence of Nitratireductor aquibiodomus Strain RA22.</title>
        <authorList>
            <person name="Singh A."/>
            <person name="Jangir P.K."/>
            <person name="Kumari C."/>
            <person name="Sharma R."/>
        </authorList>
    </citation>
    <scope>NUCLEOTIDE SEQUENCE [LARGE SCALE GENOMIC DNA]</scope>
    <source>
        <strain evidence="2 3">RA22</strain>
    </source>
</reference>
<evidence type="ECO:0000313" key="3">
    <source>
        <dbReference type="Proteomes" id="UP000004622"/>
    </source>
</evidence>
<protein>
    <submittedName>
        <fullName evidence="2">Uncharacterized protein</fullName>
    </submittedName>
</protein>
<sequence length="120" mass="13018">MANLAIKHIARVGEVTEQERDVEHPGLGHEVAERAGGNDGGLDRTDLQPFDHFALAAEAGGGEVTEGIAPVSVRLDHFLPFLGCHAIMRGRRERIADLDFLLGLSGRYAGKNAKRGYKCR</sequence>